<dbReference type="EMBL" id="JAUKUA010000003">
    <property type="protein sequence ID" value="KAK0721074.1"/>
    <property type="molecule type" value="Genomic_DNA"/>
</dbReference>
<feature type="region of interest" description="Disordered" evidence="1">
    <location>
        <begin position="989"/>
        <end position="1038"/>
    </location>
</feature>
<dbReference type="GO" id="GO:0016020">
    <property type="term" value="C:membrane"/>
    <property type="evidence" value="ECO:0007669"/>
    <property type="project" value="InterPro"/>
</dbReference>
<feature type="transmembrane region" description="Helical" evidence="2">
    <location>
        <begin position="910"/>
        <end position="935"/>
    </location>
</feature>
<keyword evidence="2" id="KW-1133">Transmembrane helix</keyword>
<comment type="caution">
    <text evidence="3">The sequence shown here is derived from an EMBL/GenBank/DDBJ whole genome shotgun (WGS) entry which is preliminary data.</text>
</comment>
<keyword evidence="4" id="KW-1185">Reference proteome</keyword>
<dbReference type="PANTHER" id="PTHR47685">
    <property type="entry name" value="MAGNESIUM TRANSPORT PROTEIN CORA"/>
    <property type="match status" value="1"/>
</dbReference>
<evidence type="ECO:0000256" key="2">
    <source>
        <dbReference type="SAM" id="Phobius"/>
    </source>
</evidence>
<feature type="transmembrane region" description="Helical" evidence="2">
    <location>
        <begin position="955"/>
        <end position="976"/>
    </location>
</feature>
<dbReference type="PANTHER" id="PTHR47685:SF1">
    <property type="entry name" value="MAGNESIUM TRANSPORT PROTEIN CORA"/>
    <property type="match status" value="1"/>
</dbReference>
<dbReference type="Pfam" id="PF01544">
    <property type="entry name" value="CorA"/>
    <property type="match status" value="1"/>
</dbReference>
<evidence type="ECO:0000256" key="1">
    <source>
        <dbReference type="SAM" id="MobiDB-lite"/>
    </source>
</evidence>
<accession>A0AA40AS91</accession>
<gene>
    <name evidence="3" type="ORF">B0H67DRAFT_644242</name>
</gene>
<dbReference type="Gene3D" id="1.25.40.20">
    <property type="entry name" value="Ankyrin repeat-containing domain"/>
    <property type="match status" value="1"/>
</dbReference>
<evidence type="ECO:0000313" key="3">
    <source>
        <dbReference type="EMBL" id="KAK0721074.1"/>
    </source>
</evidence>
<evidence type="ECO:0000313" key="4">
    <source>
        <dbReference type="Proteomes" id="UP001172102"/>
    </source>
</evidence>
<dbReference type="GO" id="GO:0046873">
    <property type="term" value="F:metal ion transmembrane transporter activity"/>
    <property type="evidence" value="ECO:0007669"/>
    <property type="project" value="InterPro"/>
</dbReference>
<dbReference type="AlphaFoldDB" id="A0AA40AS91"/>
<keyword evidence="2" id="KW-0812">Transmembrane</keyword>
<sequence length="1038" mass="117605">MPSWVDDLLDPVKDSSPKPVVRLHKIQLDEAKDGADSIVEKVKHAIGMEHTIASSAAPPMPVILVGLRPAALCVMNELTKLASTFLPMGVVLSLAPDNNMGAIPEVHFDSKQWYETLGGPFEEFNKYCRRERIRTSWVVSEAQRDYMSQNYHSGELYTHSDEPMKSIIRGHLTRSWPEGLIFLVRNGLVDDSLALIKSHSGENCHEPMMVRVLQWAAIKGQERVVKQLLEDRVHPDARLKQGDQTAFQLASAKLNILGGKKNLDKPSAKAAAAMDELDACLMRGDENLAEISDLPSLSGDLKSGLSEVVKHLFHHGAKVHRKPESLPWIRWQGVSPVEANLDLDGDQSWPEISKDSGGLEKMDDDFRAHIVEVYSQTEAHETPHHEFYRVAHPTVEELINGKGPASILGYKVPDLRKNEFTNENYRYFRWIHLPMNHASTPHCLMTWLRDLTNVVCNEKCKASHDPRLAPILRCNEMCHATSGKAEENFPCYPGCGDSIFEAFDWLGQEDVPSTYEDPPTRRLRPQFRRLGLVDGRQTGFALILPYVHFETEENVVRLKKALQDEEASAKVSREAPGGAARDPWQRIICSDEKPEAGEEKIPKTTWNILKQVFKRLPLHCRQTLVQFQYHLSPEDTQQVITRHFKSHWPSEDPLTLMVDQLWMLVLANGTIITAFPSQMGGMQREFPYIYTDIAEELLGNLRAKWRSPNMTVLDLSFAIVRQCIGSIFNQRARYNKRFRFLNMYEQKINDIAAEEVGCFEKLSEAVKRLGGPHDPHYEAKAQECLKELLGQDWGASLMDKMETLKHIRRELNVILDIVKTQEEVTKQMTDELKSGEDTAFRSSETLVRKQRDRASKLLQRKGLLMALDQKAQMAFEDLNFFMRQQEQQVRNLETYFAGKLASQSTRSGKVVLIFTLVTTIFAPLSFITAILALQIRELPHGDGGVDLPLSFVLKWIFGVGFMIALPILFPVIALGLKLSLRKRVQKMLEGRAKPTGEQKKHNSLPGLTRRTTIGDVEKGEERTSLPVLSGHSTSSFTR</sequence>
<proteinExistence type="predicted"/>
<feature type="compositionally biased region" description="Basic and acidic residues" evidence="1">
    <location>
        <begin position="989"/>
        <end position="1000"/>
    </location>
</feature>
<protein>
    <recommendedName>
        <fullName evidence="5">Ankyrin repeat protein</fullName>
    </recommendedName>
</protein>
<dbReference type="Proteomes" id="UP001172102">
    <property type="component" value="Unassembled WGS sequence"/>
</dbReference>
<name>A0AA40AS91_9PEZI</name>
<keyword evidence="2" id="KW-0472">Membrane</keyword>
<evidence type="ECO:0008006" key="5">
    <source>
        <dbReference type="Google" id="ProtNLM"/>
    </source>
</evidence>
<reference evidence="3" key="1">
    <citation type="submission" date="2023-06" db="EMBL/GenBank/DDBJ databases">
        <title>Genome-scale phylogeny and comparative genomics of the fungal order Sordariales.</title>
        <authorList>
            <consortium name="Lawrence Berkeley National Laboratory"/>
            <person name="Hensen N."/>
            <person name="Bonometti L."/>
            <person name="Westerberg I."/>
            <person name="Brannstrom I.O."/>
            <person name="Guillou S."/>
            <person name="Cros-Aarteil S."/>
            <person name="Calhoun S."/>
            <person name="Haridas S."/>
            <person name="Kuo A."/>
            <person name="Mondo S."/>
            <person name="Pangilinan J."/>
            <person name="Riley R."/>
            <person name="Labutti K."/>
            <person name="Andreopoulos B."/>
            <person name="Lipzen A."/>
            <person name="Chen C."/>
            <person name="Yanf M."/>
            <person name="Daum C."/>
            <person name="Ng V."/>
            <person name="Clum A."/>
            <person name="Steindorff A."/>
            <person name="Ohm R."/>
            <person name="Martin F."/>
            <person name="Silar P."/>
            <person name="Natvig D."/>
            <person name="Lalanne C."/>
            <person name="Gautier V."/>
            <person name="Ament-Velasquez S.L."/>
            <person name="Kruys A."/>
            <person name="Hutchinson M.I."/>
            <person name="Powell A.J."/>
            <person name="Barry K."/>
            <person name="Miller A.N."/>
            <person name="Grigoriev I.V."/>
            <person name="Debuchy R."/>
            <person name="Gladieux P."/>
            <person name="Thoren M.H."/>
            <person name="Johannesson H."/>
        </authorList>
    </citation>
    <scope>NUCLEOTIDE SEQUENCE</scope>
    <source>
        <strain evidence="3">SMH4607-1</strain>
    </source>
</reference>
<dbReference type="InterPro" id="IPR050829">
    <property type="entry name" value="CorA_MIT"/>
</dbReference>
<organism evidence="3 4">
    <name type="scientific">Lasiosphaeris hirsuta</name>
    <dbReference type="NCBI Taxonomy" id="260670"/>
    <lineage>
        <taxon>Eukaryota</taxon>
        <taxon>Fungi</taxon>
        <taxon>Dikarya</taxon>
        <taxon>Ascomycota</taxon>
        <taxon>Pezizomycotina</taxon>
        <taxon>Sordariomycetes</taxon>
        <taxon>Sordariomycetidae</taxon>
        <taxon>Sordariales</taxon>
        <taxon>Lasiosphaeriaceae</taxon>
        <taxon>Lasiosphaeris</taxon>
    </lineage>
</organism>
<dbReference type="InterPro" id="IPR036770">
    <property type="entry name" value="Ankyrin_rpt-contain_sf"/>
</dbReference>
<dbReference type="InterPro" id="IPR002523">
    <property type="entry name" value="MgTranspt_CorA/ZnTranspt_ZntB"/>
</dbReference>
<dbReference type="Gene3D" id="1.20.58.340">
    <property type="entry name" value="Magnesium transport protein CorA, transmembrane region"/>
    <property type="match status" value="1"/>
</dbReference>